<feature type="compositionally biased region" description="Polar residues" evidence="10">
    <location>
        <begin position="714"/>
        <end position="734"/>
    </location>
</feature>
<dbReference type="PROSITE" id="PS50002">
    <property type="entry name" value="SH3"/>
    <property type="match status" value="1"/>
</dbReference>
<dbReference type="PANTHER" id="PTHR10654:SF19">
    <property type="entry name" value="CAS SCAFFOLDING PROTEIN FAMILY MEMBER 4"/>
    <property type="match status" value="1"/>
</dbReference>
<reference evidence="12" key="1">
    <citation type="journal article" date="2022" name="bioRxiv">
        <title>Sequencing and chromosome-scale assembly of the giantPleurodeles waltlgenome.</title>
        <authorList>
            <person name="Brown T."/>
            <person name="Elewa A."/>
            <person name="Iarovenko S."/>
            <person name="Subramanian E."/>
            <person name="Araus A.J."/>
            <person name="Petzold A."/>
            <person name="Susuki M."/>
            <person name="Suzuki K.-i.T."/>
            <person name="Hayashi T."/>
            <person name="Toyoda A."/>
            <person name="Oliveira C."/>
            <person name="Osipova E."/>
            <person name="Leigh N.D."/>
            <person name="Simon A."/>
            <person name="Yun M.H."/>
        </authorList>
    </citation>
    <scope>NUCLEOTIDE SEQUENCE</scope>
    <source>
        <strain evidence="12">20211129_DDA</strain>
        <tissue evidence="12">Liver</tissue>
    </source>
</reference>
<dbReference type="GO" id="GO:0005886">
    <property type="term" value="C:plasma membrane"/>
    <property type="evidence" value="ECO:0007669"/>
    <property type="project" value="TreeGrafter"/>
</dbReference>
<dbReference type="Gene3D" id="1.20.120.830">
    <property type="entry name" value="Serine-rich domain"/>
    <property type="match status" value="1"/>
</dbReference>
<evidence type="ECO:0000256" key="10">
    <source>
        <dbReference type="SAM" id="MobiDB-lite"/>
    </source>
</evidence>
<dbReference type="Pfam" id="PF14604">
    <property type="entry name" value="SH3_9"/>
    <property type="match status" value="1"/>
</dbReference>
<keyword evidence="5" id="KW-0963">Cytoplasm</keyword>
<dbReference type="Pfam" id="PF12026">
    <property type="entry name" value="CAS_C"/>
    <property type="match status" value="1"/>
</dbReference>
<dbReference type="InterPro" id="IPR035744">
    <property type="entry name" value="CASS4_SH3"/>
</dbReference>
<dbReference type="InterPro" id="IPR021901">
    <property type="entry name" value="CAS_C"/>
</dbReference>
<dbReference type="Proteomes" id="UP001066276">
    <property type="component" value="Chromosome 7"/>
</dbReference>
<dbReference type="InterPro" id="IPR014928">
    <property type="entry name" value="Serine_rich_dom"/>
</dbReference>
<feature type="domain" description="SH3" evidence="11">
    <location>
        <begin position="1"/>
        <end position="60"/>
    </location>
</feature>
<evidence type="ECO:0000256" key="3">
    <source>
        <dbReference type="ARBA" id="ARBA00007848"/>
    </source>
</evidence>
<dbReference type="InterPro" id="IPR036028">
    <property type="entry name" value="SH3-like_dom_sf"/>
</dbReference>
<keyword evidence="8" id="KW-0965">Cell junction</keyword>
<dbReference type="SUPFAM" id="SSF50044">
    <property type="entry name" value="SH3-domain"/>
    <property type="match status" value="1"/>
</dbReference>
<dbReference type="GO" id="GO:0005737">
    <property type="term" value="C:cytoplasm"/>
    <property type="evidence" value="ECO:0007669"/>
    <property type="project" value="UniProtKB-SubCell"/>
</dbReference>
<protein>
    <recommendedName>
        <fullName evidence="11">SH3 domain-containing protein</fullName>
    </recommendedName>
</protein>
<feature type="region of interest" description="Disordered" evidence="10">
    <location>
        <begin position="684"/>
        <end position="734"/>
    </location>
</feature>
<comment type="caution">
    <text evidence="12">The sequence shown here is derived from an EMBL/GenBank/DDBJ whole genome shotgun (WGS) entry which is preliminary data.</text>
</comment>
<keyword evidence="13" id="KW-1185">Reference proteome</keyword>
<dbReference type="CDD" id="cd12000">
    <property type="entry name" value="SH3_CASS4"/>
    <property type="match status" value="1"/>
</dbReference>
<evidence type="ECO:0000256" key="8">
    <source>
        <dbReference type="ARBA" id="ARBA00022949"/>
    </source>
</evidence>
<feature type="region of interest" description="Disordered" evidence="10">
    <location>
        <begin position="607"/>
        <end position="638"/>
    </location>
</feature>
<dbReference type="GO" id="GO:0016477">
    <property type="term" value="P:cell migration"/>
    <property type="evidence" value="ECO:0007669"/>
    <property type="project" value="TreeGrafter"/>
</dbReference>
<dbReference type="FunFam" id="2.30.30.40:FF:000009">
    <property type="entry name" value="Breast cancer anti-estrogen resistance 1"/>
    <property type="match status" value="1"/>
</dbReference>
<keyword evidence="4 9" id="KW-0728">SH3 domain</keyword>
<comment type="subcellular location">
    <subcellularLocation>
        <location evidence="1">Cell junction</location>
        <location evidence="1">Focal adhesion</location>
    </subcellularLocation>
    <subcellularLocation>
        <location evidence="2">Cytoplasm</location>
    </subcellularLocation>
</comment>
<evidence type="ECO:0000313" key="13">
    <source>
        <dbReference type="Proteomes" id="UP001066276"/>
    </source>
</evidence>
<evidence type="ECO:0000256" key="6">
    <source>
        <dbReference type="ARBA" id="ARBA00022553"/>
    </source>
</evidence>
<feature type="compositionally biased region" description="Basic and acidic residues" evidence="10">
    <location>
        <begin position="687"/>
        <end position="710"/>
    </location>
</feature>
<evidence type="ECO:0000256" key="5">
    <source>
        <dbReference type="ARBA" id="ARBA00022490"/>
    </source>
</evidence>
<proteinExistence type="inferred from homology"/>
<evidence type="ECO:0000256" key="9">
    <source>
        <dbReference type="PROSITE-ProRule" id="PRU00192"/>
    </source>
</evidence>
<feature type="compositionally biased region" description="Polar residues" evidence="10">
    <location>
        <begin position="617"/>
        <end position="627"/>
    </location>
</feature>
<evidence type="ECO:0000256" key="7">
    <source>
        <dbReference type="ARBA" id="ARBA00022889"/>
    </source>
</evidence>
<dbReference type="GO" id="GO:0007155">
    <property type="term" value="P:cell adhesion"/>
    <property type="evidence" value="ECO:0007669"/>
    <property type="project" value="UniProtKB-KW"/>
</dbReference>
<feature type="compositionally biased region" description="Polar residues" evidence="10">
    <location>
        <begin position="152"/>
        <end position="163"/>
    </location>
</feature>
<dbReference type="InterPro" id="IPR037362">
    <property type="entry name" value="CAS_fam"/>
</dbReference>
<dbReference type="Gene3D" id="1.20.120.230">
    <property type="entry name" value="Alpha-catenin/vinculin-like"/>
    <property type="match status" value="1"/>
</dbReference>
<feature type="compositionally biased region" description="Basic and acidic residues" evidence="10">
    <location>
        <begin position="628"/>
        <end position="638"/>
    </location>
</feature>
<sequence>MLAKALYDNKAECPDELAFRKGDILMVLEQNVVGSEGWWNCSLHGRQGLAPANRLQVLASSSVDTSPSYVQHGSTIGKESQQNIYQVPSASRSPTATTTYEEMDRVYHTPTSSPPLSKDVYQVPASSPAKLFCDRTRSSTNQRLYTLPRASRASNPSPVSGPQSELYDVPSPQRRGSLLPAKCDTPPTTRKASLPVMSTEYFQQVLYDVPPTLEKAGMHHQQDIKDGTVYDIPPTTGRGVTENDEYVEAPLPAHYKTLPNPRKSDWIYDVPVSPEKIGTNTTPPSISPPRQVFYDTLPTWRESNPSQIYDVPPLQKKQSFSCQPVYDIPPSRDMPMLRHNGDYDAPSTCLSNKMEQASCNQNIYDVPKGLPTASKTGNYSARNSACDNRIYDIPPPLPRGNKPCSLPLEQDRLSVASTESRASTFSMSSSASMESFSASSSSDESAKEVTLKLDVAIERLSQLQHRVASSIASLMIYVSSKWRFQEYLEENLEEIHRSVDSIKESLADFLNFAHEVKRNAIHLTDSNLHTKINKQLQIIADSYQILLQTREALNNCNWSLKTLVVSKPQSSPDDLDRFVMVARTIPEDIKRFASIIIANGKLLFKNNSENGEERNSKQLMGTVQRSNTEVDEKERSLPSVKPMEDKLNVNISKGNVIEECEYVHLQKKEEFEKMLNLTLYRRVSKKQHSEEKMKPDLEQAYRTPDKDSAKKNAVFQTQESPSSNRNSNQHTANSSSKVILSEHCRLYFGALQKATAVFNNSLSNNQPPEVFIGHSKLIIMVGQKLVDNLCRQVQENDARNDILCRSSQLCTLLKNLAVATKTAAIQYPNPSALQDLQEQANQLAHETQQFRASLD</sequence>
<dbReference type="AlphaFoldDB" id="A0AAV7P8Z7"/>
<keyword evidence="6" id="KW-0597">Phosphoprotein</keyword>
<feature type="region of interest" description="Disordered" evidence="10">
    <location>
        <begin position="147"/>
        <end position="166"/>
    </location>
</feature>
<dbReference type="GO" id="GO:0005925">
    <property type="term" value="C:focal adhesion"/>
    <property type="evidence" value="ECO:0007669"/>
    <property type="project" value="UniProtKB-SubCell"/>
</dbReference>
<dbReference type="InterPro" id="IPR001452">
    <property type="entry name" value="SH3_domain"/>
</dbReference>
<dbReference type="GO" id="GO:0007169">
    <property type="term" value="P:cell surface receptor protein tyrosine kinase signaling pathway"/>
    <property type="evidence" value="ECO:0007669"/>
    <property type="project" value="TreeGrafter"/>
</dbReference>
<dbReference type="EMBL" id="JANPWB010000011">
    <property type="protein sequence ID" value="KAJ1123624.1"/>
    <property type="molecule type" value="Genomic_DNA"/>
</dbReference>
<feature type="region of interest" description="Disordered" evidence="10">
    <location>
        <begin position="173"/>
        <end position="192"/>
    </location>
</feature>
<evidence type="ECO:0000256" key="4">
    <source>
        <dbReference type="ARBA" id="ARBA00022443"/>
    </source>
</evidence>
<dbReference type="SMART" id="SM00326">
    <property type="entry name" value="SH3"/>
    <property type="match status" value="1"/>
</dbReference>
<dbReference type="PRINTS" id="PR00452">
    <property type="entry name" value="SH3DOMAIN"/>
</dbReference>
<evidence type="ECO:0000256" key="1">
    <source>
        <dbReference type="ARBA" id="ARBA00004246"/>
    </source>
</evidence>
<name>A0AAV7P8Z7_PLEWA</name>
<evidence type="ECO:0000256" key="2">
    <source>
        <dbReference type="ARBA" id="ARBA00004496"/>
    </source>
</evidence>
<dbReference type="InterPro" id="IPR038319">
    <property type="entry name" value="Serine_rich_sf"/>
</dbReference>
<accession>A0AAV7P8Z7</accession>
<dbReference type="Pfam" id="PF08824">
    <property type="entry name" value="Serine_rich"/>
    <property type="match status" value="1"/>
</dbReference>
<gene>
    <name evidence="12" type="ORF">NDU88_002092</name>
</gene>
<evidence type="ECO:0000313" key="12">
    <source>
        <dbReference type="EMBL" id="KAJ1123624.1"/>
    </source>
</evidence>
<keyword evidence="7" id="KW-0130">Cell adhesion</keyword>
<organism evidence="12 13">
    <name type="scientific">Pleurodeles waltl</name>
    <name type="common">Iberian ribbed newt</name>
    <dbReference type="NCBI Taxonomy" id="8319"/>
    <lineage>
        <taxon>Eukaryota</taxon>
        <taxon>Metazoa</taxon>
        <taxon>Chordata</taxon>
        <taxon>Craniata</taxon>
        <taxon>Vertebrata</taxon>
        <taxon>Euteleostomi</taxon>
        <taxon>Amphibia</taxon>
        <taxon>Batrachia</taxon>
        <taxon>Caudata</taxon>
        <taxon>Salamandroidea</taxon>
        <taxon>Salamandridae</taxon>
        <taxon>Pleurodelinae</taxon>
        <taxon>Pleurodeles</taxon>
    </lineage>
</organism>
<evidence type="ECO:0000259" key="11">
    <source>
        <dbReference type="PROSITE" id="PS50002"/>
    </source>
</evidence>
<dbReference type="PANTHER" id="PTHR10654">
    <property type="entry name" value="CAS SCAFFOLDING PROTEIN"/>
    <property type="match status" value="1"/>
</dbReference>
<dbReference type="Gene3D" id="2.30.30.40">
    <property type="entry name" value="SH3 Domains"/>
    <property type="match status" value="1"/>
</dbReference>
<comment type="similarity">
    <text evidence="3">Belongs to the CAS family.</text>
</comment>
<dbReference type="FunFam" id="1.20.120.830:FF:000001">
    <property type="entry name" value="BCAR1 scaffold protein, Cas family member"/>
    <property type="match status" value="1"/>
</dbReference>